<dbReference type="InterPro" id="IPR015915">
    <property type="entry name" value="Kelch-typ_b-propeller"/>
</dbReference>
<dbReference type="AlphaFoldDB" id="A0A068WYP9"/>
<dbReference type="Pfam" id="PF01344">
    <property type="entry name" value="Kelch_1"/>
    <property type="match status" value="1"/>
</dbReference>
<keyword evidence="2" id="KW-0677">Repeat</keyword>
<reference evidence="5" key="3">
    <citation type="submission" date="2020-10" db="UniProtKB">
        <authorList>
            <consortium name="WormBaseParasite"/>
        </authorList>
    </citation>
    <scope>IDENTIFICATION</scope>
</reference>
<reference evidence="3" key="2">
    <citation type="submission" date="2014-06" db="EMBL/GenBank/DDBJ databases">
        <authorList>
            <person name="Aslett M."/>
        </authorList>
    </citation>
    <scope>NUCLEOTIDE SEQUENCE</scope>
</reference>
<evidence type="ECO:0000256" key="1">
    <source>
        <dbReference type="ARBA" id="ARBA00022441"/>
    </source>
</evidence>
<protein>
    <submittedName>
        <fullName evidence="3 5">Kelch repeat type 1</fullName>
    </submittedName>
</protein>
<evidence type="ECO:0000256" key="2">
    <source>
        <dbReference type="ARBA" id="ARBA00022737"/>
    </source>
</evidence>
<accession>A0A068WYP9</accession>
<evidence type="ECO:0000313" key="5">
    <source>
        <dbReference type="WBParaSite" id="EgrG_000408400"/>
    </source>
</evidence>
<dbReference type="PANTHER" id="PTHR24412:SF489">
    <property type="entry name" value="RING FINGER DOMAIN AND KELCH REPEAT-CONTAINING PROTEIN DDB_G0271372"/>
    <property type="match status" value="1"/>
</dbReference>
<dbReference type="WBParaSite" id="EgrG_000408400">
    <property type="protein sequence ID" value="EgrG_000408400"/>
    <property type="gene ID" value="EgrG_000408400"/>
</dbReference>
<dbReference type="EMBL" id="LK028675">
    <property type="protein sequence ID" value="CDS24996.1"/>
    <property type="molecule type" value="Genomic_DNA"/>
</dbReference>
<dbReference type="PANTHER" id="PTHR24412">
    <property type="entry name" value="KELCH PROTEIN"/>
    <property type="match status" value="1"/>
</dbReference>
<evidence type="ECO:0000313" key="3">
    <source>
        <dbReference type="EMBL" id="CDS24996.1"/>
    </source>
</evidence>
<proteinExistence type="predicted"/>
<name>A0A068WYP9_ECHGR</name>
<dbReference type="InterPro" id="IPR006652">
    <property type="entry name" value="Kelch_1"/>
</dbReference>
<dbReference type="SUPFAM" id="SSF117281">
    <property type="entry name" value="Kelch motif"/>
    <property type="match status" value="1"/>
</dbReference>
<organism evidence="3">
    <name type="scientific">Echinococcus granulosus</name>
    <name type="common">Hydatid tapeworm</name>
    <dbReference type="NCBI Taxonomy" id="6210"/>
    <lineage>
        <taxon>Eukaryota</taxon>
        <taxon>Metazoa</taxon>
        <taxon>Spiralia</taxon>
        <taxon>Lophotrochozoa</taxon>
        <taxon>Platyhelminthes</taxon>
        <taxon>Cestoda</taxon>
        <taxon>Eucestoda</taxon>
        <taxon>Cyclophyllidea</taxon>
        <taxon>Taeniidae</taxon>
        <taxon>Echinococcus</taxon>
        <taxon>Echinococcus granulosus group</taxon>
    </lineage>
</organism>
<sequence length="368" mass="41631">MLMQTTVEHFEVLLERIWQEGMSEETKFRAISKWLDAGRMEYDVKERAEAFTKIISRIDLTRLSTPSQTEYWEIVRKYSKSCTAASGSFVLKSVPQLQPDESFNVKVPSHDTLTVLNGTFFDFDLWDVESRFWSVNYRNGCVSKIPFRGAKRTSYSVAARNESIFIFGGYLKQGHPIPTCEKVDTATGEFTRLPDMSLARSRTSALNIPDIGIVVVGGWTANRLNFAEILVEDPLDESGWRWIKLNPMLEGRAKPGIAYFNGCVVVAGENSGRELTVEFLPLTSVEQPTAQWTRLHGVDKGWRQYTSLVAFSNRLIMLTSDGPEGVVYEFSPTEGDNSLANFTWKPLFWVDNVDCARILVTSERLDGS</sequence>
<dbReference type="SMART" id="SM00612">
    <property type="entry name" value="Kelch"/>
    <property type="match status" value="2"/>
</dbReference>
<evidence type="ECO:0000313" key="4">
    <source>
        <dbReference type="Proteomes" id="UP000492820"/>
    </source>
</evidence>
<gene>
    <name evidence="3" type="ORF">EgrG_000408400</name>
</gene>
<dbReference type="Gene3D" id="2.120.10.80">
    <property type="entry name" value="Kelch-type beta propeller"/>
    <property type="match status" value="1"/>
</dbReference>
<keyword evidence="1" id="KW-0880">Kelch repeat</keyword>
<dbReference type="OrthoDB" id="8185403at2759"/>
<dbReference type="Proteomes" id="UP000492820">
    <property type="component" value="Unassembled WGS sequence"/>
</dbReference>
<reference evidence="3 4" key="1">
    <citation type="journal article" date="2013" name="Nature">
        <title>The genomes of four tapeworm species reveal adaptations to parasitism.</title>
        <authorList>
            <person name="Tsai I.J."/>
            <person name="Zarowiecki M."/>
            <person name="Holroyd N."/>
            <person name="Garciarrubio A."/>
            <person name="Sanchez-Flores A."/>
            <person name="Brooks K.L."/>
            <person name="Tracey A."/>
            <person name="Bobes R.J."/>
            <person name="Fragoso G."/>
            <person name="Sciutto E."/>
            <person name="Aslett M."/>
            <person name="Beasley H."/>
            <person name="Bennett H.M."/>
            <person name="Cai J."/>
            <person name="Camicia F."/>
            <person name="Clark R."/>
            <person name="Cucher M."/>
            <person name="De Silva N."/>
            <person name="Day T.A."/>
            <person name="Deplazes P."/>
            <person name="Estrada K."/>
            <person name="Fernandez C."/>
            <person name="Holland P.W."/>
            <person name="Hou J."/>
            <person name="Hu S."/>
            <person name="Huckvale T."/>
            <person name="Hung S.S."/>
            <person name="Kamenetzky L."/>
            <person name="Keane J.A."/>
            <person name="Kiss F."/>
            <person name="Koziol U."/>
            <person name="Lambert O."/>
            <person name="Liu K."/>
            <person name="Luo X."/>
            <person name="Luo Y."/>
            <person name="Macchiaroli N."/>
            <person name="Nichol S."/>
            <person name="Paps J."/>
            <person name="Parkinson J."/>
            <person name="Pouchkina-Stantcheva N."/>
            <person name="Riddiford N."/>
            <person name="Rosenzvit M."/>
            <person name="Salinas G."/>
            <person name="Wasmuth J.D."/>
            <person name="Zamanian M."/>
            <person name="Zheng Y."/>
            <person name="Cai X."/>
            <person name="Soberon X."/>
            <person name="Olson P.D."/>
            <person name="Laclette J.P."/>
            <person name="Brehm K."/>
            <person name="Berriman M."/>
            <person name="Garciarrubio A."/>
            <person name="Bobes R.J."/>
            <person name="Fragoso G."/>
            <person name="Sanchez-Flores A."/>
            <person name="Estrada K."/>
            <person name="Cevallos M.A."/>
            <person name="Morett E."/>
            <person name="Gonzalez V."/>
            <person name="Portillo T."/>
            <person name="Ochoa-Leyva A."/>
            <person name="Jose M.V."/>
            <person name="Sciutto E."/>
            <person name="Landa A."/>
            <person name="Jimenez L."/>
            <person name="Valdes V."/>
            <person name="Carrero J.C."/>
            <person name="Larralde C."/>
            <person name="Morales-Montor J."/>
            <person name="Limon-Lason J."/>
            <person name="Soberon X."/>
            <person name="Laclette J.P."/>
        </authorList>
    </citation>
    <scope>NUCLEOTIDE SEQUENCE [LARGE SCALE GENOMIC DNA]</scope>
</reference>